<feature type="region of interest" description="Disordered" evidence="1">
    <location>
        <begin position="1"/>
        <end position="22"/>
    </location>
</feature>
<dbReference type="PANTHER" id="PTHR33477">
    <property type="entry name" value="P-LOOP NTPASE DOMAIN-CONTAINING PROTEIN LPA1 HOMOLOG 1"/>
    <property type="match status" value="1"/>
</dbReference>
<keyword evidence="2" id="KW-0418">Kinase</keyword>
<sequence>MSFRSENENPNPTTPVPPSKKRWSDLWAKSKPINQMVMAMKLHSLSPRRAAKANATLSPFPAAAIADRTLLLSDQILLKILALVCDSPAQRNSNSLVCKRWLNLQGRLLRFLTISDWNFLLSGRLIHRFPNLNHVDLLSAAFVSPGNSAILLSHRVLSVHLHSDLAPNWCFCQENMLPVEVIDNGLATLAAGCPNLRRLHVIGASEMGLLSVAEECPTLQELELQCCSDNVLRGIAACANLQILKLVGHVDGLYSSVVSDIGLTILAQGCKRLVRLELCGCEGSFDGIKAIGKCCVMLEELTFSDHKMDDGWLAAIPFCENLKTLRFQSCKRIDPNPGMEEYLGSCSALERLHLQKCQLRDKKSVSALFSVCRDVREIVLQDCWGLDNSIFSFAMMCRRVRLFYLEGCSLLTTEDLENVIHSWKELQSLRVVSCKNIKDCEISTALATLFTSLKELRWSPDTKSLLQSSVTGITMAKKGVCVSMKKDKEKEVVVGSPASGEDIDDKQRPSFPPGRFSTRNASSKYDFVKVKVWLGDNADHYYVLSRFLLSRMLTVTKIPNHVAIKIALELKKLLIDNSLLDVSQSDLEVNLFKLMERRGYGDEYINRYKMMTRFHHQRVPLVILVCGTACVGKSTMATQLAQRLNLPNVLQTDMVYELLRTSTDAPLASIPVWAREFGSPEELITEFCRECRVVRKGLAGDLKKAMKDGKPIIIEGMHLDPSIYLVDDENKSPSGVHSENKEINPAVVTLDENATIQIKDIHVGSSDETKGDSKILSSNEGVSADQVEAVSNALTSMGLSVSIPGQKVASLRDLETDKTTISKKSGPKPIIVPIVLKMAEFDHKALLEEWISTRTFYDKCPNLDNEKLMANMKTMQDYLCSFTSQGLTVVNVSTTTFPQTLDWLHGYLLQCIELGINENGPAQVAAA</sequence>
<organism evidence="2 3">
    <name type="scientific">Vigna unguiculata</name>
    <name type="common">Cowpea</name>
    <dbReference type="NCBI Taxonomy" id="3917"/>
    <lineage>
        <taxon>Eukaryota</taxon>
        <taxon>Viridiplantae</taxon>
        <taxon>Streptophyta</taxon>
        <taxon>Embryophyta</taxon>
        <taxon>Tracheophyta</taxon>
        <taxon>Spermatophyta</taxon>
        <taxon>Magnoliopsida</taxon>
        <taxon>eudicotyledons</taxon>
        <taxon>Gunneridae</taxon>
        <taxon>Pentapetalae</taxon>
        <taxon>rosids</taxon>
        <taxon>fabids</taxon>
        <taxon>Fabales</taxon>
        <taxon>Fabaceae</taxon>
        <taxon>Papilionoideae</taxon>
        <taxon>50 kb inversion clade</taxon>
        <taxon>NPAAA clade</taxon>
        <taxon>indigoferoid/millettioid clade</taxon>
        <taxon>Phaseoleae</taxon>
        <taxon>Vigna</taxon>
    </lineage>
</organism>
<dbReference type="AlphaFoldDB" id="A0A4D6LKZ2"/>
<dbReference type="InterPro" id="IPR032675">
    <property type="entry name" value="LRR_dom_sf"/>
</dbReference>
<protein>
    <submittedName>
        <fullName evidence="2">2-phosphoglycerate kinase</fullName>
    </submittedName>
</protein>
<dbReference type="SUPFAM" id="SSF52540">
    <property type="entry name" value="P-loop containing nucleoside triphosphate hydrolases"/>
    <property type="match status" value="1"/>
</dbReference>
<reference evidence="2 3" key="1">
    <citation type="submission" date="2019-04" db="EMBL/GenBank/DDBJ databases">
        <title>An improved genome assembly and genetic linkage map for asparagus bean, Vigna unguiculata ssp. sesquipedialis.</title>
        <authorList>
            <person name="Xia Q."/>
            <person name="Zhang R."/>
            <person name="Dong Y."/>
        </authorList>
    </citation>
    <scope>NUCLEOTIDE SEQUENCE [LARGE SCALE GENOMIC DNA]</scope>
    <source>
        <tissue evidence="2">Leaf</tissue>
    </source>
</reference>
<dbReference type="PANTHER" id="PTHR33477:SF2">
    <property type="entry name" value="2-PHOSPHOGLYCERATE KINASE"/>
    <property type="match status" value="1"/>
</dbReference>
<dbReference type="Gene3D" id="3.40.50.300">
    <property type="entry name" value="P-loop containing nucleotide triphosphate hydrolases"/>
    <property type="match status" value="1"/>
</dbReference>
<dbReference type="GO" id="GO:0016301">
    <property type="term" value="F:kinase activity"/>
    <property type="evidence" value="ECO:0007669"/>
    <property type="project" value="UniProtKB-KW"/>
</dbReference>
<evidence type="ECO:0000313" key="3">
    <source>
        <dbReference type="Proteomes" id="UP000501690"/>
    </source>
</evidence>
<dbReference type="EMBL" id="CP039347">
    <property type="protein sequence ID" value="QCD88995.1"/>
    <property type="molecule type" value="Genomic_DNA"/>
</dbReference>
<dbReference type="FunFam" id="3.80.10.10:FF:001445">
    <property type="entry name" value="F-box protein At5g51380"/>
    <property type="match status" value="1"/>
</dbReference>
<gene>
    <name evidence="2" type="ORF">DEO72_LG3g3549</name>
</gene>
<dbReference type="InterPro" id="IPR027417">
    <property type="entry name" value="P-loop_NTPase"/>
</dbReference>
<dbReference type="SUPFAM" id="SSF52047">
    <property type="entry name" value="RNI-like"/>
    <property type="match status" value="2"/>
</dbReference>
<accession>A0A4D6LKZ2</accession>
<name>A0A4D6LKZ2_VIGUN</name>
<dbReference type="CDD" id="cd22159">
    <property type="entry name" value="F-box_AtTIR1-like"/>
    <property type="match status" value="1"/>
</dbReference>
<evidence type="ECO:0000313" key="2">
    <source>
        <dbReference type="EMBL" id="QCD88995.1"/>
    </source>
</evidence>
<dbReference type="Gene3D" id="3.80.10.10">
    <property type="entry name" value="Ribonuclease Inhibitor"/>
    <property type="match status" value="2"/>
</dbReference>
<proteinExistence type="predicted"/>
<feature type="region of interest" description="Disordered" evidence="1">
    <location>
        <begin position="493"/>
        <end position="515"/>
    </location>
</feature>
<keyword evidence="2" id="KW-0808">Transferase</keyword>
<dbReference type="FunFam" id="3.80.10.10:FF:001006">
    <property type="entry name" value="F-box protein"/>
    <property type="match status" value="1"/>
</dbReference>
<keyword evidence="3" id="KW-1185">Reference proteome</keyword>
<dbReference type="Proteomes" id="UP000501690">
    <property type="component" value="Linkage Group LG3"/>
</dbReference>
<evidence type="ECO:0000256" key="1">
    <source>
        <dbReference type="SAM" id="MobiDB-lite"/>
    </source>
</evidence>